<feature type="transmembrane region" description="Helical" evidence="1">
    <location>
        <begin position="9"/>
        <end position="30"/>
    </location>
</feature>
<dbReference type="OrthoDB" id="9799090at2"/>
<keyword evidence="1" id="KW-0472">Membrane</keyword>
<feature type="transmembrane region" description="Helical" evidence="1">
    <location>
        <begin position="36"/>
        <end position="58"/>
    </location>
</feature>
<proteinExistence type="predicted"/>
<dbReference type="EMBL" id="WHJC01000059">
    <property type="protein sequence ID" value="MPQ43342.1"/>
    <property type="molecule type" value="Genomic_DNA"/>
</dbReference>
<dbReference type="RefSeq" id="WP_152888779.1">
    <property type="nucleotide sequence ID" value="NZ_WHJC01000059.1"/>
</dbReference>
<dbReference type="AlphaFoldDB" id="A0A6I1MM75"/>
<accession>A0A6I1MM75</accession>
<keyword evidence="3" id="KW-1185">Reference proteome</keyword>
<comment type="caution">
    <text evidence="2">The sequence shown here is derived from an EMBL/GenBank/DDBJ whole genome shotgun (WGS) entry which is preliminary data.</text>
</comment>
<evidence type="ECO:0000313" key="2">
    <source>
        <dbReference type="EMBL" id="MPQ43342.1"/>
    </source>
</evidence>
<sequence>MDEYKKDNVVIILALISIGLFLYYIHYLIFSNLYGTVSSIFFAVAFTPVQIILNILVIDKTVDQKEKIQHDKKINILVGTFFSEFGTDFLTDLVKGDDNIQKILPDNMVSKCLREECFENLKQLASSYEYVLNIEKINLVEIKEKLYNKNEFLIDLMTNAEVKEDQSFTDLLISLIHLNDEIKARYNDGKLEKYEIIHILYDMRIVYKKLTIEWINYMIKLKGTYKQLFVRAMITSPFDNRSKKEKDEEFLQLK</sequence>
<dbReference type="Proteomes" id="UP000430345">
    <property type="component" value="Unassembled WGS sequence"/>
</dbReference>
<name>A0A6I1MM75_9CLOT</name>
<reference evidence="2 3" key="1">
    <citation type="submission" date="2019-10" db="EMBL/GenBank/DDBJ databases">
        <title>The Genome Sequence of Clostridium tarantellae Isolated from Fish Brain.</title>
        <authorList>
            <person name="Bano L."/>
            <person name="Kiel M."/>
            <person name="Sales G."/>
            <person name="Doxey A.C."/>
            <person name="Mansfield M.J."/>
            <person name="Schiavone M."/>
            <person name="Rossetto O."/>
            <person name="Pirazzini M."/>
            <person name="Dobrindt U."/>
            <person name="Montecucco C."/>
        </authorList>
    </citation>
    <scope>NUCLEOTIDE SEQUENCE [LARGE SCALE GENOMIC DNA]</scope>
    <source>
        <strain evidence="2 3">DSM 3997</strain>
    </source>
</reference>
<organism evidence="2 3">
    <name type="scientific">Clostridium tarantellae</name>
    <dbReference type="NCBI Taxonomy" id="39493"/>
    <lineage>
        <taxon>Bacteria</taxon>
        <taxon>Bacillati</taxon>
        <taxon>Bacillota</taxon>
        <taxon>Clostridia</taxon>
        <taxon>Eubacteriales</taxon>
        <taxon>Clostridiaceae</taxon>
        <taxon>Clostridium</taxon>
    </lineage>
</organism>
<gene>
    <name evidence="2" type="ORF">GBZ86_06170</name>
</gene>
<evidence type="ECO:0000313" key="3">
    <source>
        <dbReference type="Proteomes" id="UP000430345"/>
    </source>
</evidence>
<keyword evidence="1" id="KW-1133">Transmembrane helix</keyword>
<keyword evidence="1" id="KW-0812">Transmembrane</keyword>
<protein>
    <submittedName>
        <fullName evidence="2">Uncharacterized protein</fullName>
    </submittedName>
</protein>
<evidence type="ECO:0000256" key="1">
    <source>
        <dbReference type="SAM" id="Phobius"/>
    </source>
</evidence>